<sequence length="64" mass="7294">MFVISNNSREEIIKAQKEICLMVELIISLREENTSLKHQLNHALFEVARLTRGNNAGEETQLGL</sequence>
<gene>
    <name evidence="1" type="ORF">FPZ49_25060</name>
</gene>
<dbReference type="AlphaFoldDB" id="A0A559K521"/>
<comment type="caution">
    <text evidence="1">The sequence shown here is derived from an EMBL/GenBank/DDBJ whole genome shotgun (WGS) entry which is preliminary data.</text>
</comment>
<evidence type="ECO:0000313" key="1">
    <source>
        <dbReference type="EMBL" id="TVY07183.1"/>
    </source>
</evidence>
<proteinExistence type="predicted"/>
<dbReference type="EMBL" id="VNJI01000041">
    <property type="protein sequence ID" value="TVY07183.1"/>
    <property type="molecule type" value="Genomic_DNA"/>
</dbReference>
<dbReference type="Proteomes" id="UP000317036">
    <property type="component" value="Unassembled WGS sequence"/>
</dbReference>
<dbReference type="RefSeq" id="WP_144852270.1">
    <property type="nucleotide sequence ID" value="NZ_VNJI01000041.1"/>
</dbReference>
<organism evidence="1 2">
    <name type="scientific">Paenibacillus cremeus</name>
    <dbReference type="NCBI Taxonomy" id="2163881"/>
    <lineage>
        <taxon>Bacteria</taxon>
        <taxon>Bacillati</taxon>
        <taxon>Bacillota</taxon>
        <taxon>Bacilli</taxon>
        <taxon>Bacillales</taxon>
        <taxon>Paenibacillaceae</taxon>
        <taxon>Paenibacillus</taxon>
    </lineage>
</organism>
<protein>
    <submittedName>
        <fullName evidence="1">Uncharacterized protein</fullName>
    </submittedName>
</protein>
<keyword evidence="2" id="KW-1185">Reference proteome</keyword>
<evidence type="ECO:0000313" key="2">
    <source>
        <dbReference type="Proteomes" id="UP000317036"/>
    </source>
</evidence>
<accession>A0A559K521</accession>
<reference evidence="1 2" key="1">
    <citation type="submission" date="2019-07" db="EMBL/GenBank/DDBJ databases">
        <authorList>
            <person name="Kim J."/>
        </authorList>
    </citation>
    <scope>NUCLEOTIDE SEQUENCE [LARGE SCALE GENOMIC DNA]</scope>
    <source>
        <strain evidence="1 2">JC52</strain>
    </source>
</reference>
<name>A0A559K521_9BACL</name>